<keyword evidence="8" id="KW-1185">Reference proteome</keyword>
<evidence type="ECO:0000256" key="4">
    <source>
        <dbReference type="ARBA" id="ARBA00023136"/>
    </source>
</evidence>
<proteinExistence type="predicted"/>
<feature type="compositionally biased region" description="Low complexity" evidence="5">
    <location>
        <begin position="1"/>
        <end position="12"/>
    </location>
</feature>
<comment type="subcellular location">
    <subcellularLocation>
        <location evidence="1">Membrane</location>
        <topology evidence="1">Single-pass membrane protein</topology>
    </subcellularLocation>
</comment>
<dbReference type="Pfam" id="PF13882">
    <property type="entry name" value="Bravo_FIGEY"/>
    <property type="match status" value="1"/>
</dbReference>
<dbReference type="CDD" id="cd00063">
    <property type="entry name" value="FN3"/>
    <property type="match status" value="3"/>
</dbReference>
<dbReference type="Pfam" id="PF00041">
    <property type="entry name" value="fn3"/>
    <property type="match status" value="1"/>
</dbReference>
<keyword evidence="3 6" id="KW-1133">Transmembrane helix</keyword>
<sequence>LKYNQVQVSQSSKSRRSISANECDEKNPCQVDISGGKNNIRLDGLKPYTRYSVAIRGYNSGGLGPLSSIAVSTDHGKPGRIDNVTSTPYAKFIKLEWSEPSRPNGLITGYNVSIDKDAQPRYAVLDGAARKYVFAGLMPEKDYVMYIQAKTKAGFGVRRRVMDTTKSPQAPAKPKAPVLKGFGENGVNVTFQEGKPEKGFPEKFIVLYRVKGENGKWKETKAVDVLFGPNGEPRSKPYVEIYDLDKNKEYEMATIAVNEEGRSVESDIQIVKPGEGVAPKAQNNNPVYKRSWFVAIVVIVCFLLIILLIALLVTRKRGERYPVGKREKKRAGILDVGEEPDYNNAYPMKPARQNGNGVNRQDSGGSLPNRDPDRDSLDEYGEDRFDEDAASLIGAYNDDRRPNKTVEEPEFV</sequence>
<dbReference type="SUPFAM" id="SSF49265">
    <property type="entry name" value="Fibronectin type III"/>
    <property type="match status" value="2"/>
</dbReference>
<dbReference type="EMBL" id="CACRXK020016900">
    <property type="protein sequence ID" value="CAB4030473.1"/>
    <property type="molecule type" value="Genomic_DNA"/>
</dbReference>
<evidence type="ECO:0000256" key="3">
    <source>
        <dbReference type="ARBA" id="ARBA00022989"/>
    </source>
</evidence>
<feature type="transmembrane region" description="Helical" evidence="6">
    <location>
        <begin position="292"/>
        <end position="313"/>
    </location>
</feature>
<dbReference type="Gene3D" id="2.60.40.10">
    <property type="entry name" value="Immunoglobulins"/>
    <property type="match status" value="3"/>
</dbReference>
<protein>
    <submittedName>
        <fullName evidence="7">Hemicentin-1-like isoform X1</fullName>
    </submittedName>
</protein>
<gene>
    <name evidence="7" type="ORF">PACLA_8A089858</name>
</gene>
<dbReference type="PROSITE" id="PS50853">
    <property type="entry name" value="FN3"/>
    <property type="match status" value="2"/>
</dbReference>
<feature type="compositionally biased region" description="Polar residues" evidence="5">
    <location>
        <begin position="353"/>
        <end position="366"/>
    </location>
</feature>
<dbReference type="GO" id="GO:0016020">
    <property type="term" value="C:membrane"/>
    <property type="evidence" value="ECO:0007669"/>
    <property type="project" value="UniProtKB-SubCell"/>
</dbReference>
<accession>A0A7D9LDD7</accession>
<evidence type="ECO:0000313" key="7">
    <source>
        <dbReference type="EMBL" id="CAB4030473.1"/>
    </source>
</evidence>
<reference evidence="7" key="1">
    <citation type="submission" date="2020-04" db="EMBL/GenBank/DDBJ databases">
        <authorList>
            <person name="Alioto T."/>
            <person name="Alioto T."/>
            <person name="Gomez Garrido J."/>
        </authorList>
    </citation>
    <scope>NUCLEOTIDE SEQUENCE</scope>
    <source>
        <strain evidence="7">A484AB</strain>
    </source>
</reference>
<comment type="caution">
    <text evidence="7">The sequence shown here is derived from an EMBL/GenBank/DDBJ whole genome shotgun (WGS) entry which is preliminary data.</text>
</comment>
<dbReference type="PANTHER" id="PTHR46957">
    <property type="entry name" value="CYTOKINE RECEPTOR"/>
    <property type="match status" value="1"/>
</dbReference>
<evidence type="ECO:0000256" key="5">
    <source>
        <dbReference type="SAM" id="MobiDB-lite"/>
    </source>
</evidence>
<dbReference type="InterPro" id="IPR013783">
    <property type="entry name" value="Ig-like_fold"/>
</dbReference>
<feature type="region of interest" description="Disordered" evidence="5">
    <location>
        <begin position="1"/>
        <end position="23"/>
    </location>
</feature>
<dbReference type="InterPro" id="IPR050713">
    <property type="entry name" value="RTP_Phos/Ushers"/>
</dbReference>
<keyword evidence="4 6" id="KW-0472">Membrane</keyword>
<feature type="region of interest" description="Disordered" evidence="5">
    <location>
        <begin position="342"/>
        <end position="412"/>
    </location>
</feature>
<dbReference type="InterPro" id="IPR036116">
    <property type="entry name" value="FN3_sf"/>
</dbReference>
<evidence type="ECO:0000256" key="6">
    <source>
        <dbReference type="SAM" id="Phobius"/>
    </source>
</evidence>
<dbReference type="InterPro" id="IPR026966">
    <property type="entry name" value="Neurofascin/L1/NrCAM_C"/>
</dbReference>
<keyword evidence="2 6" id="KW-0812">Transmembrane</keyword>
<dbReference type="AlphaFoldDB" id="A0A7D9LDD7"/>
<dbReference type="PANTHER" id="PTHR46957:SF3">
    <property type="entry name" value="CYTOKINE RECEPTOR"/>
    <property type="match status" value="1"/>
</dbReference>
<dbReference type="InterPro" id="IPR003961">
    <property type="entry name" value="FN3_dom"/>
</dbReference>
<dbReference type="OrthoDB" id="5953869at2759"/>
<dbReference type="Proteomes" id="UP001152795">
    <property type="component" value="Unassembled WGS sequence"/>
</dbReference>
<organism evidence="7 8">
    <name type="scientific">Paramuricea clavata</name>
    <name type="common">Red gorgonian</name>
    <name type="synonym">Violescent sea-whip</name>
    <dbReference type="NCBI Taxonomy" id="317549"/>
    <lineage>
        <taxon>Eukaryota</taxon>
        <taxon>Metazoa</taxon>
        <taxon>Cnidaria</taxon>
        <taxon>Anthozoa</taxon>
        <taxon>Octocorallia</taxon>
        <taxon>Malacalcyonacea</taxon>
        <taxon>Plexauridae</taxon>
        <taxon>Paramuricea</taxon>
    </lineage>
</organism>
<name>A0A7D9LDD7_PARCT</name>
<evidence type="ECO:0000256" key="1">
    <source>
        <dbReference type="ARBA" id="ARBA00004167"/>
    </source>
</evidence>
<feature type="compositionally biased region" description="Acidic residues" evidence="5">
    <location>
        <begin position="378"/>
        <end position="389"/>
    </location>
</feature>
<evidence type="ECO:0000256" key="2">
    <source>
        <dbReference type="ARBA" id="ARBA00022692"/>
    </source>
</evidence>
<dbReference type="SMART" id="SM00060">
    <property type="entry name" value="FN3"/>
    <property type="match status" value="3"/>
</dbReference>
<feature type="non-terminal residue" evidence="7">
    <location>
        <position position="1"/>
    </location>
</feature>
<evidence type="ECO:0000313" key="8">
    <source>
        <dbReference type="Proteomes" id="UP001152795"/>
    </source>
</evidence>
<feature type="compositionally biased region" description="Basic and acidic residues" evidence="5">
    <location>
        <begin position="397"/>
        <end position="412"/>
    </location>
</feature>